<name>A0ABT0V0I3_9ACTN</name>
<dbReference type="Proteomes" id="UP001431429">
    <property type="component" value="Unassembled WGS sequence"/>
</dbReference>
<protein>
    <recommendedName>
        <fullName evidence="1">PLAT domain-containing protein</fullName>
    </recommendedName>
</protein>
<gene>
    <name evidence="2" type="ORF">NBG84_39860</name>
</gene>
<dbReference type="RefSeq" id="WP_250924636.1">
    <property type="nucleotide sequence ID" value="NZ_JAMQAW010000118.1"/>
</dbReference>
<evidence type="ECO:0000313" key="2">
    <source>
        <dbReference type="EMBL" id="MCM2394357.1"/>
    </source>
</evidence>
<comment type="caution">
    <text evidence="2">The sequence shown here is derived from an EMBL/GenBank/DDBJ whole genome shotgun (WGS) entry which is preliminary data.</text>
</comment>
<proteinExistence type="predicted"/>
<keyword evidence="3" id="KW-1185">Reference proteome</keyword>
<sequence>MAVTTDLGISASIYQSKAQDLTVSEDRLSFRRAVHLASGTGAGKADKVFHDRRTLAASATEDLDLAGVLLDAFGTAITFVKVKGLFVAAAEGNTNSVIVGNATSNAWSTLLGATGTVTLRPGASFGVMAGAADATAYAVTAGTGDLLKIANSAAGTSVSYDIVIVGASA</sequence>
<evidence type="ECO:0000313" key="3">
    <source>
        <dbReference type="Proteomes" id="UP001431429"/>
    </source>
</evidence>
<feature type="domain" description="PLAT" evidence="1">
    <location>
        <begin position="135"/>
        <end position="169"/>
    </location>
</feature>
<organism evidence="2 3">
    <name type="scientific">Streptomyces albipurpureus</name>
    <dbReference type="NCBI Taxonomy" id="2897419"/>
    <lineage>
        <taxon>Bacteria</taxon>
        <taxon>Bacillati</taxon>
        <taxon>Actinomycetota</taxon>
        <taxon>Actinomycetes</taxon>
        <taxon>Kitasatosporales</taxon>
        <taxon>Streptomycetaceae</taxon>
        <taxon>Streptomyces</taxon>
    </lineage>
</organism>
<accession>A0ABT0V0I3</accession>
<reference evidence="2" key="1">
    <citation type="submission" date="2022-06" db="EMBL/GenBank/DDBJ databases">
        <title>Genome public.</title>
        <authorList>
            <person name="Sun Q."/>
        </authorList>
    </citation>
    <scope>NUCLEOTIDE SEQUENCE</scope>
    <source>
        <strain evidence="2">CWNU-1</strain>
    </source>
</reference>
<dbReference type="InterPro" id="IPR001024">
    <property type="entry name" value="PLAT/LH2_dom"/>
</dbReference>
<evidence type="ECO:0000259" key="1">
    <source>
        <dbReference type="PROSITE" id="PS50095"/>
    </source>
</evidence>
<dbReference type="EMBL" id="JAMQAW010000118">
    <property type="protein sequence ID" value="MCM2394357.1"/>
    <property type="molecule type" value="Genomic_DNA"/>
</dbReference>
<dbReference type="PROSITE" id="PS50095">
    <property type="entry name" value="PLAT"/>
    <property type="match status" value="1"/>
</dbReference>